<reference evidence="1" key="1">
    <citation type="submission" date="2018-05" db="EMBL/GenBank/DDBJ databases">
        <authorList>
            <person name="Lanie J.A."/>
            <person name="Ng W.-L."/>
            <person name="Kazmierczak K.M."/>
            <person name="Andrzejewski T.M."/>
            <person name="Davidsen T.M."/>
            <person name="Wayne K.J."/>
            <person name="Tettelin H."/>
            <person name="Glass J.I."/>
            <person name="Rusch D."/>
            <person name="Podicherti R."/>
            <person name="Tsui H.-C.T."/>
            <person name="Winkler M.E."/>
        </authorList>
    </citation>
    <scope>NUCLEOTIDE SEQUENCE</scope>
</reference>
<feature type="non-terminal residue" evidence="1">
    <location>
        <position position="31"/>
    </location>
</feature>
<name>A0A382GUT9_9ZZZZ</name>
<protein>
    <recommendedName>
        <fullName evidence="2">FAD dependent oxidoreductase domain-containing protein</fullName>
    </recommendedName>
</protein>
<accession>A0A382GUT9</accession>
<dbReference type="EMBL" id="UINC01057120">
    <property type="protein sequence ID" value="SVB77941.1"/>
    <property type="molecule type" value="Genomic_DNA"/>
</dbReference>
<sequence length="31" mass="3186">MVYGENMLDGNYDLAVIGGGIIGLATAMRIG</sequence>
<evidence type="ECO:0008006" key="2">
    <source>
        <dbReference type="Google" id="ProtNLM"/>
    </source>
</evidence>
<evidence type="ECO:0000313" key="1">
    <source>
        <dbReference type="EMBL" id="SVB77941.1"/>
    </source>
</evidence>
<organism evidence="1">
    <name type="scientific">marine metagenome</name>
    <dbReference type="NCBI Taxonomy" id="408172"/>
    <lineage>
        <taxon>unclassified sequences</taxon>
        <taxon>metagenomes</taxon>
        <taxon>ecological metagenomes</taxon>
    </lineage>
</organism>
<proteinExistence type="predicted"/>
<gene>
    <name evidence="1" type="ORF">METZ01_LOCUS230795</name>
</gene>
<dbReference type="AlphaFoldDB" id="A0A382GUT9"/>